<proteinExistence type="predicted"/>
<dbReference type="EMBL" id="BJCI01000026">
    <property type="protein sequence ID" value="GCL50302.1"/>
    <property type="molecule type" value="Genomic_DNA"/>
</dbReference>
<evidence type="ECO:0000313" key="2">
    <source>
        <dbReference type="Proteomes" id="UP000435041"/>
    </source>
</evidence>
<organism evidence="1 2">
    <name type="scientific">Microcystis aeruginosa NIES-3804</name>
    <dbReference type="NCBI Taxonomy" id="2517783"/>
    <lineage>
        <taxon>Bacteria</taxon>
        <taxon>Bacillati</taxon>
        <taxon>Cyanobacteriota</taxon>
        <taxon>Cyanophyceae</taxon>
        <taxon>Oscillatoriophycideae</taxon>
        <taxon>Chroococcales</taxon>
        <taxon>Microcystaceae</taxon>
        <taxon>Microcystis</taxon>
    </lineage>
</organism>
<evidence type="ECO:0000313" key="1">
    <source>
        <dbReference type="EMBL" id="GCL50302.1"/>
    </source>
</evidence>
<protein>
    <submittedName>
        <fullName evidence="1">Uncharacterized protein</fullName>
    </submittedName>
</protein>
<reference evidence="1 2" key="1">
    <citation type="submission" date="2019-02" db="EMBL/GenBank/DDBJ databases">
        <title>Draft genome sequence of Arthrospira platensis NIES-3804.</title>
        <authorList>
            <person name="Yamaguchi H."/>
            <person name="Suzuki S."/>
            <person name="Kawachi M."/>
        </authorList>
    </citation>
    <scope>NUCLEOTIDE SEQUENCE [LARGE SCALE GENOMIC DNA]</scope>
    <source>
        <strain evidence="1 2">NIES-3804</strain>
    </source>
</reference>
<dbReference type="AlphaFoldDB" id="A0A6H9GWB6"/>
<sequence length="60" mass="7596">MVLFFYDQFLYNRMLAFILKRKYSHYIKKYLKKMLPCQASSKKKFFFEIIIKKKLDFCFY</sequence>
<gene>
    <name evidence="1" type="ORF">NIES3804_18690</name>
</gene>
<accession>A0A6H9GWB6</accession>
<comment type="caution">
    <text evidence="1">The sequence shown here is derived from an EMBL/GenBank/DDBJ whole genome shotgun (WGS) entry which is preliminary data.</text>
</comment>
<dbReference type="Proteomes" id="UP000435041">
    <property type="component" value="Unassembled WGS sequence"/>
</dbReference>
<name>A0A6H9GWB6_MICAE</name>